<evidence type="ECO:0000256" key="1">
    <source>
        <dbReference type="ARBA" id="ARBA00004007"/>
    </source>
</evidence>
<gene>
    <name evidence="9" type="ORF">Dbus_chr2Lg2208</name>
</gene>
<dbReference type="EMBL" id="CP012523">
    <property type="protein sequence ID" value="ALC40123.1"/>
    <property type="molecule type" value="Genomic_DNA"/>
</dbReference>
<evidence type="ECO:0000313" key="10">
    <source>
        <dbReference type="Proteomes" id="UP000494163"/>
    </source>
</evidence>
<comment type="subunit">
    <text evidence="6">Interacts with CNNM4/ACDP4. Interacts with RANBP2.</text>
</comment>
<dbReference type="AlphaFoldDB" id="A0A0M3QU65"/>
<feature type="transmembrane region" description="Helical" evidence="8">
    <location>
        <begin position="255"/>
        <end position="279"/>
    </location>
</feature>
<dbReference type="Proteomes" id="UP000494163">
    <property type="component" value="Chromosome 2L"/>
</dbReference>
<dbReference type="Gene3D" id="2.60.370.10">
    <property type="entry name" value="Ctag/Cox11"/>
    <property type="match status" value="1"/>
</dbReference>
<evidence type="ECO:0000256" key="2">
    <source>
        <dbReference type="ARBA" id="ARBA00004243"/>
    </source>
</evidence>
<dbReference type="STRING" id="30019.A0A0M3QU65"/>
<accession>A0A0M3QU65</accession>
<proteinExistence type="inferred from homology"/>
<dbReference type="OrthoDB" id="10263978at2759"/>
<dbReference type="SUPFAM" id="SSF110111">
    <property type="entry name" value="Ctag/Cox11"/>
    <property type="match status" value="1"/>
</dbReference>
<evidence type="ECO:0000256" key="6">
    <source>
        <dbReference type="ARBA" id="ARBA00063165"/>
    </source>
</evidence>
<evidence type="ECO:0000256" key="8">
    <source>
        <dbReference type="SAM" id="Phobius"/>
    </source>
</evidence>
<dbReference type="NCBIfam" id="NF003465">
    <property type="entry name" value="PRK05089.1"/>
    <property type="match status" value="1"/>
</dbReference>
<keyword evidence="5 8" id="KW-0472">Membrane</keyword>
<dbReference type="GO" id="GO:0005507">
    <property type="term" value="F:copper ion binding"/>
    <property type="evidence" value="ECO:0007669"/>
    <property type="project" value="InterPro"/>
</dbReference>
<evidence type="ECO:0000256" key="5">
    <source>
        <dbReference type="ARBA" id="ARBA00023136"/>
    </source>
</evidence>
<dbReference type="PANTHER" id="PTHR21320:SF3">
    <property type="entry name" value="CYTOCHROME C OXIDASE ASSEMBLY PROTEIN COX11, MITOCHONDRIAL-RELATED"/>
    <property type="match status" value="1"/>
</dbReference>
<evidence type="ECO:0000256" key="7">
    <source>
        <dbReference type="ARBA" id="ARBA00068998"/>
    </source>
</evidence>
<evidence type="ECO:0000313" key="9">
    <source>
        <dbReference type="EMBL" id="ALC40123.1"/>
    </source>
</evidence>
<keyword evidence="3 8" id="KW-0812">Transmembrane</keyword>
<dbReference type="FunFam" id="2.60.370.10:FF:000001">
    <property type="entry name" value="COX11 cytochrome c oxidase assembly homolog"/>
    <property type="match status" value="1"/>
</dbReference>
<evidence type="ECO:0000256" key="3">
    <source>
        <dbReference type="ARBA" id="ARBA00022692"/>
    </source>
</evidence>
<dbReference type="InterPro" id="IPR023471">
    <property type="entry name" value="CtaG/Cox11_dom_sf"/>
</dbReference>
<comment type="subcellular location">
    <subcellularLocation>
        <location evidence="2">Mitochondrion inner membrane</location>
        <topology evidence="2">Single-pass membrane protein</topology>
        <orientation evidence="2">Intermembrane side</orientation>
    </subcellularLocation>
</comment>
<dbReference type="OMA" id="WANIIGV"/>
<dbReference type="InterPro" id="IPR007533">
    <property type="entry name" value="Cyt_c_oxidase_assmbl_CtaG"/>
</dbReference>
<protein>
    <recommendedName>
        <fullName evidence="7">Cytochrome c oxidase assembly protein COX11, mitochondrial</fullName>
    </recommendedName>
</protein>
<comment type="function">
    <text evidence="1">Exerts its effect at some terminal stage of cytochrome c oxidase synthesis, probably by being involved in the insertion of the copper B into subunit I.</text>
</comment>
<sequence length="444" mass="50521">MSEFNSIFKELKTHFAPSIEWTDIEDWLCEADNGETKDQHSVMFWSLPMCRQIIHIQDQQLQTLRDLCNCIRAMRSSDPNSFDIEHDNWENIEDISPKQYLAFIYALSSLAKIPQQLMKVAPQQLNEHRNIQLALSAVSAYFLTITIPGAKSYGIFDEDIIEHCLKVFKLLETNGQSGVRADNLWIQFSTICDDIVLVFRYVQFKDHIKPRDNILRCLLEVIYLNCKTGNNNSCGTGKGNAGAEAARKLRAKSTLYYITAGGVLIMGLSYAAVPLYSIFCQAYSYGGVTSQGHDAEKVEHMVKVKDRVLKIRFNADIGSSMRWNFKPQQYEIKVAPGETALAFYTAKNPTDKPVIGISTYNVIPFEAGAYFNKIQCFCFEEQQLNPHEEVDMPVFFYIDPEITQDPALEYCDTITLSYTFFEAKEGLKLNFPSYAKPHALAKQA</sequence>
<dbReference type="PANTHER" id="PTHR21320">
    <property type="entry name" value="CYTOCHROME C OXIDASE ASSEMBLY PROTEIN COX11-RELATED"/>
    <property type="match status" value="1"/>
</dbReference>
<organism evidence="9 10">
    <name type="scientific">Drosophila busckii</name>
    <name type="common">Fruit fly</name>
    <dbReference type="NCBI Taxonomy" id="30019"/>
    <lineage>
        <taxon>Eukaryota</taxon>
        <taxon>Metazoa</taxon>
        <taxon>Ecdysozoa</taxon>
        <taxon>Arthropoda</taxon>
        <taxon>Hexapoda</taxon>
        <taxon>Insecta</taxon>
        <taxon>Pterygota</taxon>
        <taxon>Neoptera</taxon>
        <taxon>Endopterygota</taxon>
        <taxon>Diptera</taxon>
        <taxon>Brachycera</taxon>
        <taxon>Muscomorpha</taxon>
        <taxon>Ephydroidea</taxon>
        <taxon>Drosophilidae</taxon>
        <taxon>Drosophila</taxon>
    </lineage>
</organism>
<reference evidence="9 10" key="1">
    <citation type="submission" date="2015-08" db="EMBL/GenBank/DDBJ databases">
        <title>Ancestral chromatin configuration constrains chromatin evolution on differentiating sex chromosomes in Drosophila.</title>
        <authorList>
            <person name="Zhou Q."/>
            <person name="Bachtrog D."/>
        </authorList>
    </citation>
    <scope>NUCLEOTIDE SEQUENCE [LARGE SCALE GENOMIC DNA]</scope>
    <source>
        <tissue evidence="9">Whole larvae</tissue>
    </source>
</reference>
<keyword evidence="10" id="KW-1185">Reference proteome</keyword>
<keyword evidence="4 8" id="KW-1133">Transmembrane helix</keyword>
<name>A0A0M3QU65_DROBS</name>
<dbReference type="Pfam" id="PF04442">
    <property type="entry name" value="CtaG_Cox11"/>
    <property type="match status" value="1"/>
</dbReference>
<dbReference type="HAMAP" id="MF_00155">
    <property type="entry name" value="CtaG"/>
    <property type="match status" value="1"/>
</dbReference>
<dbReference type="GO" id="GO:0005743">
    <property type="term" value="C:mitochondrial inner membrane"/>
    <property type="evidence" value="ECO:0007669"/>
    <property type="project" value="UniProtKB-SubCell"/>
</dbReference>
<evidence type="ECO:0000256" key="4">
    <source>
        <dbReference type="ARBA" id="ARBA00022989"/>
    </source>
</evidence>